<name>A0A7X2N0S6_9CLOT</name>
<sequence length="338" mass="38127">MKITINDVAKAAGVSKATVSRVLSNSERISDDTKRKVNDVIKNMGYIPNATARNLAKNSTKTIGIVIPMDAGSYFYNDFYIKLMQGISSLAQKKGYYIMYAFGNDKDEDKVIKDLCSKGVVDGIIMLKTEQDDKTINYLADRKFPFVVIGKPLEDNNVLWVDNDNFKIAYDLVCELIKNGHKKICFIGAQEKWMVYQERIKGYKKALEDNNIQYDTNLVYCGEEFSDETGLAGIKEVLSKSDPTAVIAIDDLVAVGINKYFNMNSIRDKALIGFNNTMLANYQAPSISSVEIYGDKLGYYAAELLVNHLEKIDDASNYKIIDSKIIYRQTYNSIIKRQ</sequence>
<proteinExistence type="predicted"/>
<dbReference type="InterPro" id="IPR028082">
    <property type="entry name" value="Peripla_BP_I"/>
</dbReference>
<dbReference type="GO" id="GO:0000976">
    <property type="term" value="F:transcription cis-regulatory region binding"/>
    <property type="evidence" value="ECO:0007669"/>
    <property type="project" value="TreeGrafter"/>
</dbReference>
<dbReference type="CDD" id="cd01392">
    <property type="entry name" value="HTH_LacI"/>
    <property type="match status" value="1"/>
</dbReference>
<gene>
    <name evidence="5" type="ORF">FYJ33_15005</name>
</gene>
<dbReference type="RefSeq" id="WP_154532712.1">
    <property type="nucleotide sequence ID" value="NZ_VULX01000041.1"/>
</dbReference>
<accession>A0A7X2N0S6</accession>
<dbReference type="Proteomes" id="UP000460287">
    <property type="component" value="Unassembled WGS sequence"/>
</dbReference>
<keyword evidence="6" id="KW-1185">Reference proteome</keyword>
<evidence type="ECO:0000256" key="2">
    <source>
        <dbReference type="ARBA" id="ARBA00023125"/>
    </source>
</evidence>
<keyword evidence="1" id="KW-0805">Transcription regulation</keyword>
<feature type="domain" description="HTH lacI-type" evidence="4">
    <location>
        <begin position="3"/>
        <end position="57"/>
    </location>
</feature>
<dbReference type="InterPro" id="IPR000843">
    <property type="entry name" value="HTH_LacI"/>
</dbReference>
<evidence type="ECO:0000256" key="3">
    <source>
        <dbReference type="ARBA" id="ARBA00023163"/>
    </source>
</evidence>
<evidence type="ECO:0000313" key="6">
    <source>
        <dbReference type="Proteomes" id="UP000460287"/>
    </source>
</evidence>
<dbReference type="GO" id="GO:0003700">
    <property type="term" value="F:DNA-binding transcription factor activity"/>
    <property type="evidence" value="ECO:0007669"/>
    <property type="project" value="TreeGrafter"/>
</dbReference>
<dbReference type="Gene3D" id="3.40.50.2300">
    <property type="match status" value="2"/>
</dbReference>
<dbReference type="EMBL" id="VULX01000041">
    <property type="protein sequence ID" value="MSR92636.1"/>
    <property type="molecule type" value="Genomic_DNA"/>
</dbReference>
<reference evidence="5 6" key="1">
    <citation type="submission" date="2019-08" db="EMBL/GenBank/DDBJ databases">
        <title>In-depth cultivation of the pig gut microbiome towards novel bacterial diversity and tailored functional studies.</title>
        <authorList>
            <person name="Wylensek D."/>
            <person name="Hitch T.C.A."/>
            <person name="Clavel T."/>
        </authorList>
    </citation>
    <scope>NUCLEOTIDE SEQUENCE [LARGE SCALE GENOMIC DNA]</scope>
    <source>
        <strain evidence="5 6">WCA-383-APC-5B</strain>
    </source>
</reference>
<evidence type="ECO:0000256" key="1">
    <source>
        <dbReference type="ARBA" id="ARBA00023015"/>
    </source>
</evidence>
<dbReference type="PANTHER" id="PTHR30146">
    <property type="entry name" value="LACI-RELATED TRANSCRIPTIONAL REPRESSOR"/>
    <property type="match status" value="1"/>
</dbReference>
<keyword evidence="2" id="KW-0238">DNA-binding</keyword>
<dbReference type="PROSITE" id="PS50932">
    <property type="entry name" value="HTH_LACI_2"/>
    <property type="match status" value="1"/>
</dbReference>
<dbReference type="Pfam" id="PF00356">
    <property type="entry name" value="LacI"/>
    <property type="match status" value="1"/>
</dbReference>
<dbReference type="PROSITE" id="PS00356">
    <property type="entry name" value="HTH_LACI_1"/>
    <property type="match status" value="1"/>
</dbReference>
<dbReference type="PANTHER" id="PTHR30146:SF109">
    <property type="entry name" value="HTH-TYPE TRANSCRIPTIONAL REGULATOR GALS"/>
    <property type="match status" value="1"/>
</dbReference>
<dbReference type="SUPFAM" id="SSF53822">
    <property type="entry name" value="Periplasmic binding protein-like I"/>
    <property type="match status" value="1"/>
</dbReference>
<dbReference type="Pfam" id="PF13377">
    <property type="entry name" value="Peripla_BP_3"/>
    <property type="match status" value="1"/>
</dbReference>
<dbReference type="AlphaFoldDB" id="A0A7X2N0S6"/>
<keyword evidence="3" id="KW-0804">Transcription</keyword>
<evidence type="ECO:0000313" key="5">
    <source>
        <dbReference type="EMBL" id="MSR92636.1"/>
    </source>
</evidence>
<dbReference type="SMART" id="SM00354">
    <property type="entry name" value="HTH_LACI"/>
    <property type="match status" value="1"/>
</dbReference>
<dbReference type="InterPro" id="IPR046335">
    <property type="entry name" value="LacI/GalR-like_sensor"/>
</dbReference>
<dbReference type="CDD" id="cd06294">
    <property type="entry name" value="PBP1_MalR-like"/>
    <property type="match status" value="1"/>
</dbReference>
<organism evidence="5 6">
    <name type="scientific">Inconstantimicrobium porci</name>
    <dbReference type="NCBI Taxonomy" id="2652291"/>
    <lineage>
        <taxon>Bacteria</taxon>
        <taxon>Bacillati</taxon>
        <taxon>Bacillota</taxon>
        <taxon>Clostridia</taxon>
        <taxon>Eubacteriales</taxon>
        <taxon>Clostridiaceae</taxon>
        <taxon>Inconstantimicrobium</taxon>
    </lineage>
</organism>
<dbReference type="Gene3D" id="1.10.260.40">
    <property type="entry name" value="lambda repressor-like DNA-binding domains"/>
    <property type="match status" value="1"/>
</dbReference>
<evidence type="ECO:0000259" key="4">
    <source>
        <dbReference type="PROSITE" id="PS50932"/>
    </source>
</evidence>
<comment type="caution">
    <text evidence="5">The sequence shown here is derived from an EMBL/GenBank/DDBJ whole genome shotgun (WGS) entry which is preliminary data.</text>
</comment>
<dbReference type="SUPFAM" id="SSF47413">
    <property type="entry name" value="lambda repressor-like DNA-binding domains"/>
    <property type="match status" value="1"/>
</dbReference>
<dbReference type="PRINTS" id="PR00036">
    <property type="entry name" value="HTHLACI"/>
</dbReference>
<protein>
    <submittedName>
        <fullName evidence="5">LacI family transcriptional regulator</fullName>
    </submittedName>
</protein>
<dbReference type="InterPro" id="IPR010982">
    <property type="entry name" value="Lambda_DNA-bd_dom_sf"/>
</dbReference>